<protein>
    <recommendedName>
        <fullName evidence="1">Glycosyltransferase 2-like domain-containing protein</fullName>
    </recommendedName>
</protein>
<dbReference type="RefSeq" id="WP_066977898.1">
    <property type="nucleotide sequence ID" value="NZ_LUUI01000044.1"/>
</dbReference>
<keyword evidence="3" id="KW-1185">Reference proteome</keyword>
<comment type="caution">
    <text evidence="2">The sequence shown here is derived from an EMBL/GenBank/DDBJ whole genome shotgun (WGS) entry which is preliminary data.</text>
</comment>
<dbReference type="OrthoDB" id="9805612at2"/>
<dbReference type="STRING" id="980561.A1359_03345"/>
<dbReference type="AlphaFoldDB" id="A0A177NR08"/>
<evidence type="ECO:0000313" key="2">
    <source>
        <dbReference type="EMBL" id="OAI20507.1"/>
    </source>
</evidence>
<dbReference type="PANTHER" id="PTHR22916:SF3">
    <property type="entry name" value="UDP-GLCNAC:BETAGAL BETA-1,3-N-ACETYLGLUCOSAMINYLTRANSFERASE-LIKE PROTEIN 1"/>
    <property type="match status" value="1"/>
</dbReference>
<dbReference type="SUPFAM" id="SSF53448">
    <property type="entry name" value="Nucleotide-diphospho-sugar transferases"/>
    <property type="match status" value="1"/>
</dbReference>
<evidence type="ECO:0000313" key="3">
    <source>
        <dbReference type="Proteomes" id="UP000078476"/>
    </source>
</evidence>
<dbReference type="Pfam" id="PF00535">
    <property type="entry name" value="Glycos_transf_2"/>
    <property type="match status" value="1"/>
</dbReference>
<evidence type="ECO:0000259" key="1">
    <source>
        <dbReference type="Pfam" id="PF00535"/>
    </source>
</evidence>
<dbReference type="InterPro" id="IPR029044">
    <property type="entry name" value="Nucleotide-diphossugar_trans"/>
</dbReference>
<reference evidence="2 3" key="1">
    <citation type="submission" date="2016-03" db="EMBL/GenBank/DDBJ databases">
        <authorList>
            <person name="Ploux O."/>
        </authorList>
    </citation>
    <scope>NUCLEOTIDE SEQUENCE [LARGE SCALE GENOMIC DNA]</scope>
    <source>
        <strain evidence="2 3">R-45370</strain>
    </source>
</reference>
<sequence>MKNVSICVPTFNGERYLEETLISILNQSYNNFEIVIVDDKSSDATWEIVSRYAKQDTRIKLFRNESNLGLVNNWNKCIELSQGEWIKFVFQDDIIRHDCLELMLKAANIDTPFVFCTRDFLFHNDIDPETKEYLMTIPRFNELFSGSNFISTNQICQAVLNDSRNFFGEPSSTLIHRSIFEHFGPFNAEMVQLCDLEYWIRVGINTGIKYIPDSLAQFRVHPTSTSSKNNASQLYRSNYIDRLILLHEFAYNPNYEPLRRFVKQRKLHLNFKTQLAKRAQFLRNMAYSNSTDLLTKTTLINHWKTAVKAYPKLESSIYLIPYKIESWFRMNLLWRFSKNA</sequence>
<dbReference type="PANTHER" id="PTHR22916">
    <property type="entry name" value="GLYCOSYLTRANSFERASE"/>
    <property type="match status" value="1"/>
</dbReference>
<dbReference type="InterPro" id="IPR001173">
    <property type="entry name" value="Glyco_trans_2-like"/>
</dbReference>
<name>A0A177NR08_9GAMM</name>
<feature type="domain" description="Glycosyltransferase 2-like" evidence="1">
    <location>
        <begin position="5"/>
        <end position="124"/>
    </location>
</feature>
<organism evidence="2 3">
    <name type="scientific">Methylomonas lenta</name>
    <dbReference type="NCBI Taxonomy" id="980561"/>
    <lineage>
        <taxon>Bacteria</taxon>
        <taxon>Pseudomonadati</taxon>
        <taxon>Pseudomonadota</taxon>
        <taxon>Gammaproteobacteria</taxon>
        <taxon>Methylococcales</taxon>
        <taxon>Methylococcaceae</taxon>
        <taxon>Methylomonas</taxon>
    </lineage>
</organism>
<accession>A0A177NR08</accession>
<proteinExistence type="predicted"/>
<dbReference type="Proteomes" id="UP000078476">
    <property type="component" value="Unassembled WGS sequence"/>
</dbReference>
<gene>
    <name evidence="2" type="ORF">A1359_03345</name>
</gene>
<dbReference type="GO" id="GO:0016758">
    <property type="term" value="F:hexosyltransferase activity"/>
    <property type="evidence" value="ECO:0007669"/>
    <property type="project" value="UniProtKB-ARBA"/>
</dbReference>
<dbReference type="EMBL" id="LUUI01000044">
    <property type="protein sequence ID" value="OAI20507.1"/>
    <property type="molecule type" value="Genomic_DNA"/>
</dbReference>
<dbReference type="Gene3D" id="3.90.550.10">
    <property type="entry name" value="Spore Coat Polysaccharide Biosynthesis Protein SpsA, Chain A"/>
    <property type="match status" value="1"/>
</dbReference>